<feature type="coiled-coil region" evidence="1">
    <location>
        <begin position="410"/>
        <end position="441"/>
    </location>
</feature>
<dbReference type="Gene3D" id="3.30.70.270">
    <property type="match status" value="1"/>
</dbReference>
<dbReference type="Pfam" id="PF00563">
    <property type="entry name" value="EAL"/>
    <property type="match status" value="1"/>
</dbReference>
<evidence type="ECO:0000313" key="6">
    <source>
        <dbReference type="Proteomes" id="UP001481413"/>
    </source>
</evidence>
<evidence type="ECO:0000256" key="2">
    <source>
        <dbReference type="SAM" id="Phobius"/>
    </source>
</evidence>
<evidence type="ECO:0008006" key="7">
    <source>
        <dbReference type="Google" id="ProtNLM"/>
    </source>
</evidence>
<feature type="domain" description="GGDEF" evidence="4">
    <location>
        <begin position="476"/>
        <end position="608"/>
    </location>
</feature>
<feature type="domain" description="EAL" evidence="3">
    <location>
        <begin position="617"/>
        <end position="868"/>
    </location>
</feature>
<dbReference type="InterPro" id="IPR001633">
    <property type="entry name" value="EAL_dom"/>
</dbReference>
<protein>
    <recommendedName>
        <fullName evidence="7">GGDEF-domain containing protein</fullName>
    </recommendedName>
</protein>
<keyword evidence="2" id="KW-0472">Membrane</keyword>
<dbReference type="RefSeq" id="WP_353293182.1">
    <property type="nucleotide sequence ID" value="NZ_BAABWH010000001.1"/>
</dbReference>
<feature type="transmembrane region" description="Helical" evidence="2">
    <location>
        <begin position="254"/>
        <end position="276"/>
    </location>
</feature>
<dbReference type="PANTHER" id="PTHR44757:SF2">
    <property type="entry name" value="BIOFILM ARCHITECTURE MAINTENANCE PROTEIN MBAA"/>
    <property type="match status" value="1"/>
</dbReference>
<dbReference type="InterPro" id="IPR052155">
    <property type="entry name" value="Biofilm_reg_signaling"/>
</dbReference>
<feature type="transmembrane region" description="Helical" evidence="2">
    <location>
        <begin position="342"/>
        <end position="360"/>
    </location>
</feature>
<keyword evidence="6" id="KW-1185">Reference proteome</keyword>
<dbReference type="PANTHER" id="PTHR44757">
    <property type="entry name" value="DIGUANYLATE CYCLASE DGCP"/>
    <property type="match status" value="1"/>
</dbReference>
<dbReference type="CDD" id="cd01949">
    <property type="entry name" value="GGDEF"/>
    <property type="match status" value="1"/>
</dbReference>
<dbReference type="EMBL" id="BAABWH010000001">
    <property type="protein sequence ID" value="GAA6144247.1"/>
    <property type="molecule type" value="Genomic_DNA"/>
</dbReference>
<feature type="transmembrane region" description="Helical" evidence="2">
    <location>
        <begin position="169"/>
        <end position="190"/>
    </location>
</feature>
<dbReference type="SUPFAM" id="SSF55073">
    <property type="entry name" value="Nucleotide cyclase"/>
    <property type="match status" value="1"/>
</dbReference>
<dbReference type="NCBIfam" id="TIGR00254">
    <property type="entry name" value="GGDEF"/>
    <property type="match status" value="1"/>
</dbReference>
<dbReference type="PROSITE" id="PS50883">
    <property type="entry name" value="EAL"/>
    <property type="match status" value="1"/>
</dbReference>
<keyword evidence="2" id="KW-1133">Transmembrane helix</keyword>
<dbReference type="InterPro" id="IPR029787">
    <property type="entry name" value="Nucleotide_cyclase"/>
</dbReference>
<sequence length="894" mass="99827">MATPNFYPSSLSGSSEFIEERTLALMKRSCGAVLVGLLFSSAALSMVTARTGWPYWELTSALLLFYLVPAVYAYRYIQKKPEDRQPEQDRRHLTYMIVAIISAWNLVAIDILPTLDSQTRLIAVSIFIVVVYAHCLPFSLFPRQGMALMAFNLLPLSVQLTMLGDESVIAFGLCGIALLFMEFGTYTWLYRKDMSAFRARKARVVAVEPDMSEEGFKRRLVYSIHSNSTPAVMMQAVAAFFLVVTLGAEQSEGMLWSWLLAYLSVQTLRTAGFIAHVDNPKRLRLRDWRILFGLGIVVNQLSWYALLVLFHDIMTGFSLGVVSGMFIVVAVISTVGITSDRLLLYLNSAMCLVPPVLILFSKEEVWSMVSLGMLASISMLIIVENIHRSAVQSQRGKLLQQLTEFRAKEMKVLNGELTDARERLTEVNSNLEQQIEERTEELNYQATHDMLTGLGNRYYFSRMVSDALQEQEEESGGFAVYLLDLDRFKEINDGLGHLAGDGVLKAIADRLSEACSDEVICARWGGDEFVILERREVSARDAEAFAIGLVNDLKRPIELESGPVSLGASVGVALCPEHGKTAEQLLEHADIAVYRAKSYKTGVSVYNEQWGYEAVERLQLVQALGHAIEHDQINIAMQPFVSVESGELTGFEALARWRDTVRDVEISPGTFIPLAEESGLMPAMGRNILRKACETLMRETPDSDLRVAVNISVMQLRQQDFIDDVATILASVGMPASRLELELTESVFAGDVMHIRQVLGTLRDMGVKISIDDFGTGYSSISYLRDFPLDTLKIDQSFVAGLRNGGEGLFSSIVSLAHGLKLSVIVEGVESRNDLDKVLELGGEEIQGFFFSRPIDSRKLGEWLQSHSQHPFTMRRRHLSMAVDNQDKFRLKDS</sequence>
<dbReference type="InterPro" id="IPR043128">
    <property type="entry name" value="Rev_trsase/Diguanyl_cyclase"/>
</dbReference>
<dbReference type="PROSITE" id="PS50887">
    <property type="entry name" value="GGDEF"/>
    <property type="match status" value="1"/>
</dbReference>
<feature type="transmembrane region" description="Helical" evidence="2">
    <location>
        <begin position="55"/>
        <end position="74"/>
    </location>
</feature>
<keyword evidence="1" id="KW-0175">Coiled coil</keyword>
<feature type="transmembrane region" description="Helical" evidence="2">
    <location>
        <begin position="288"/>
        <end position="310"/>
    </location>
</feature>
<dbReference type="SMART" id="SM00267">
    <property type="entry name" value="GGDEF"/>
    <property type="match status" value="1"/>
</dbReference>
<comment type="caution">
    <text evidence="5">The sequence shown here is derived from an EMBL/GenBank/DDBJ whole genome shotgun (WGS) entry which is preliminary data.</text>
</comment>
<dbReference type="SMART" id="SM00052">
    <property type="entry name" value="EAL"/>
    <property type="match status" value="1"/>
</dbReference>
<keyword evidence="2" id="KW-0812">Transmembrane</keyword>
<accession>A0ABP9ZVX2</accession>
<name>A0ABP9ZVX2_9GAMM</name>
<feature type="transmembrane region" description="Helical" evidence="2">
    <location>
        <begin position="146"/>
        <end position="163"/>
    </location>
</feature>
<gene>
    <name evidence="5" type="ORF">NBRC116585_03640</name>
</gene>
<proteinExistence type="predicted"/>
<dbReference type="InterPro" id="IPR035919">
    <property type="entry name" value="EAL_sf"/>
</dbReference>
<feature type="transmembrane region" description="Helical" evidence="2">
    <location>
        <begin position="95"/>
        <end position="115"/>
    </location>
</feature>
<evidence type="ECO:0000259" key="3">
    <source>
        <dbReference type="PROSITE" id="PS50883"/>
    </source>
</evidence>
<reference evidence="5 6" key="1">
    <citation type="submission" date="2024-04" db="EMBL/GenBank/DDBJ databases">
        <title>Draft genome sequence of Thalassolituus maritimus NBRC 116585.</title>
        <authorList>
            <person name="Miyakawa T."/>
            <person name="Kusuya Y."/>
            <person name="Miura T."/>
        </authorList>
    </citation>
    <scope>NUCLEOTIDE SEQUENCE [LARGE SCALE GENOMIC DNA]</scope>
    <source>
        <strain evidence="5 6">5NW40-0001</strain>
    </source>
</reference>
<organism evidence="5 6">
    <name type="scientific">Thalassolituus maritimus</name>
    <dbReference type="NCBI Taxonomy" id="484498"/>
    <lineage>
        <taxon>Bacteria</taxon>
        <taxon>Pseudomonadati</taxon>
        <taxon>Pseudomonadota</taxon>
        <taxon>Gammaproteobacteria</taxon>
        <taxon>Oceanospirillales</taxon>
        <taxon>Oceanospirillaceae</taxon>
        <taxon>Thalassolituus</taxon>
    </lineage>
</organism>
<dbReference type="CDD" id="cd01948">
    <property type="entry name" value="EAL"/>
    <property type="match status" value="1"/>
</dbReference>
<dbReference type="Pfam" id="PF00990">
    <property type="entry name" value="GGDEF"/>
    <property type="match status" value="1"/>
</dbReference>
<evidence type="ECO:0000313" key="5">
    <source>
        <dbReference type="EMBL" id="GAA6144247.1"/>
    </source>
</evidence>
<dbReference type="Gene3D" id="3.20.20.450">
    <property type="entry name" value="EAL domain"/>
    <property type="match status" value="1"/>
</dbReference>
<evidence type="ECO:0000259" key="4">
    <source>
        <dbReference type="PROSITE" id="PS50887"/>
    </source>
</evidence>
<dbReference type="Proteomes" id="UP001481413">
    <property type="component" value="Unassembled WGS sequence"/>
</dbReference>
<feature type="transmembrane region" description="Helical" evidence="2">
    <location>
        <begin position="121"/>
        <end position="141"/>
    </location>
</feature>
<feature type="transmembrane region" description="Helical" evidence="2">
    <location>
        <begin position="30"/>
        <end position="49"/>
    </location>
</feature>
<evidence type="ECO:0000256" key="1">
    <source>
        <dbReference type="SAM" id="Coils"/>
    </source>
</evidence>
<feature type="transmembrane region" description="Helical" evidence="2">
    <location>
        <begin position="228"/>
        <end position="248"/>
    </location>
</feature>
<feature type="transmembrane region" description="Helical" evidence="2">
    <location>
        <begin position="316"/>
        <end position="335"/>
    </location>
</feature>
<dbReference type="SUPFAM" id="SSF141868">
    <property type="entry name" value="EAL domain-like"/>
    <property type="match status" value="1"/>
</dbReference>
<dbReference type="InterPro" id="IPR000160">
    <property type="entry name" value="GGDEF_dom"/>
</dbReference>